<dbReference type="OrthoDB" id="7692288at2759"/>
<sequence length="48" mass="5674">AYLDSTSAAHGYLLLDLKQSTSEEFRFRTSVFPDDRLRYVYVPKNKFQ</sequence>
<comment type="caution">
    <text evidence="1">The sequence shown here is derived from an EMBL/GenBank/DDBJ whole genome shotgun (WGS) entry which is preliminary data.</text>
</comment>
<reference evidence="1 2" key="1">
    <citation type="journal article" date="2017" name="Curr. Biol.">
        <title>The Evolution of Venom by Co-option of Single-Copy Genes.</title>
        <authorList>
            <person name="Martinson E.O."/>
            <person name="Mrinalini"/>
            <person name="Kelkar Y.D."/>
            <person name="Chang C.H."/>
            <person name="Werren J.H."/>
        </authorList>
    </citation>
    <scope>NUCLEOTIDE SEQUENCE [LARGE SCALE GENOMIC DNA]</scope>
    <source>
        <strain evidence="1 2">Alberta</strain>
        <tissue evidence="1">Whole body</tissue>
    </source>
</reference>
<keyword evidence="2" id="KW-1185">Reference proteome</keyword>
<organism evidence="1 2">
    <name type="scientific">Trichomalopsis sarcophagae</name>
    <dbReference type="NCBI Taxonomy" id="543379"/>
    <lineage>
        <taxon>Eukaryota</taxon>
        <taxon>Metazoa</taxon>
        <taxon>Ecdysozoa</taxon>
        <taxon>Arthropoda</taxon>
        <taxon>Hexapoda</taxon>
        <taxon>Insecta</taxon>
        <taxon>Pterygota</taxon>
        <taxon>Neoptera</taxon>
        <taxon>Endopterygota</taxon>
        <taxon>Hymenoptera</taxon>
        <taxon>Apocrita</taxon>
        <taxon>Proctotrupomorpha</taxon>
        <taxon>Chalcidoidea</taxon>
        <taxon>Pteromalidae</taxon>
        <taxon>Pteromalinae</taxon>
        <taxon>Trichomalopsis</taxon>
    </lineage>
</organism>
<gene>
    <name evidence="1" type="ORF">TSAR_012074</name>
</gene>
<dbReference type="AlphaFoldDB" id="A0A232EUE5"/>
<protein>
    <submittedName>
        <fullName evidence="1">Uncharacterized protein</fullName>
    </submittedName>
</protein>
<name>A0A232EUE5_9HYME</name>
<dbReference type="Proteomes" id="UP000215335">
    <property type="component" value="Unassembled WGS sequence"/>
</dbReference>
<proteinExistence type="predicted"/>
<dbReference type="EMBL" id="NNAY01002137">
    <property type="protein sequence ID" value="OXU21964.1"/>
    <property type="molecule type" value="Genomic_DNA"/>
</dbReference>
<feature type="non-terminal residue" evidence="1">
    <location>
        <position position="1"/>
    </location>
</feature>
<accession>A0A232EUE5</accession>
<evidence type="ECO:0000313" key="1">
    <source>
        <dbReference type="EMBL" id="OXU21964.1"/>
    </source>
</evidence>
<evidence type="ECO:0000313" key="2">
    <source>
        <dbReference type="Proteomes" id="UP000215335"/>
    </source>
</evidence>